<dbReference type="PANTHER" id="PTHR30055">
    <property type="entry name" value="HTH-TYPE TRANSCRIPTIONAL REGULATOR RUTR"/>
    <property type="match status" value="1"/>
</dbReference>
<dbReference type="RefSeq" id="WP_147687667.1">
    <property type="nucleotide sequence ID" value="NZ_VDUX01000009.1"/>
</dbReference>
<dbReference type="SUPFAM" id="SSF46689">
    <property type="entry name" value="Homeodomain-like"/>
    <property type="match status" value="1"/>
</dbReference>
<accession>A0A5C8NE68</accession>
<dbReference type="PROSITE" id="PS50977">
    <property type="entry name" value="HTH_TETR_2"/>
    <property type="match status" value="1"/>
</dbReference>
<dbReference type="InterPro" id="IPR050109">
    <property type="entry name" value="HTH-type_TetR-like_transc_reg"/>
</dbReference>
<dbReference type="Pfam" id="PF17920">
    <property type="entry name" value="TetR_C_16"/>
    <property type="match status" value="1"/>
</dbReference>
<dbReference type="InterPro" id="IPR036271">
    <property type="entry name" value="Tet_transcr_reg_TetR-rel_C_sf"/>
</dbReference>
<dbReference type="Gene3D" id="1.10.357.10">
    <property type="entry name" value="Tetracycline Repressor, domain 2"/>
    <property type="match status" value="1"/>
</dbReference>
<dbReference type="PANTHER" id="PTHR30055:SF235">
    <property type="entry name" value="TRANSCRIPTIONAL REGULATORY PROTEIN"/>
    <property type="match status" value="1"/>
</dbReference>
<dbReference type="GO" id="GO:0003700">
    <property type="term" value="F:DNA-binding transcription factor activity"/>
    <property type="evidence" value="ECO:0007669"/>
    <property type="project" value="TreeGrafter"/>
</dbReference>
<organism evidence="4 5">
    <name type="scientific">Aeromicrobium terrae</name>
    <dbReference type="NCBI Taxonomy" id="2498846"/>
    <lineage>
        <taxon>Bacteria</taxon>
        <taxon>Bacillati</taxon>
        <taxon>Actinomycetota</taxon>
        <taxon>Actinomycetes</taxon>
        <taxon>Propionibacteriales</taxon>
        <taxon>Nocardioidaceae</taxon>
        <taxon>Aeromicrobium</taxon>
    </lineage>
</organism>
<dbReference type="InterPro" id="IPR009057">
    <property type="entry name" value="Homeodomain-like_sf"/>
</dbReference>
<evidence type="ECO:0000313" key="5">
    <source>
        <dbReference type="Proteomes" id="UP000321571"/>
    </source>
</evidence>
<dbReference type="EMBL" id="VDUX01000009">
    <property type="protein sequence ID" value="TXL56605.1"/>
    <property type="molecule type" value="Genomic_DNA"/>
</dbReference>
<reference evidence="4 5" key="1">
    <citation type="submission" date="2019-06" db="EMBL/GenBank/DDBJ databases">
        <title>Aeromicrobium sp. nov., isolated from a maize field.</title>
        <authorList>
            <person name="Lin S.-Y."/>
            <person name="Tsai C.-F."/>
            <person name="Young C.-C."/>
        </authorList>
    </citation>
    <scope>NUCLEOTIDE SEQUENCE [LARGE SCALE GENOMIC DNA]</scope>
    <source>
        <strain evidence="4 5">CC-CFT486</strain>
    </source>
</reference>
<keyword evidence="5" id="KW-1185">Reference proteome</keyword>
<gene>
    <name evidence="4" type="ORF">FHP06_15215</name>
</gene>
<sequence length="194" mass="20517">MTTRRRGRPAAGSSPDTRAAILAAARSQFAARGFNGASMRSIAKEAGVDASLISHYFGDKAQLLVATMQLPINPLEKVQGVLAGELDGMGERLIATFLGAWDPHREVFSTMVRSTLGGPDPHATPVFQLAQNVVVAGVRDRIPGTDAHVRATMVASQIVGLAVMRYVLELEPIASAEPEDVARLYGAAVQTLLG</sequence>
<dbReference type="InterPro" id="IPR001647">
    <property type="entry name" value="HTH_TetR"/>
</dbReference>
<dbReference type="InterPro" id="IPR041678">
    <property type="entry name" value="TetR_C_16"/>
</dbReference>
<protein>
    <submittedName>
        <fullName evidence="4">TetR/AcrR family transcriptional regulator</fullName>
    </submittedName>
</protein>
<name>A0A5C8NE68_9ACTN</name>
<keyword evidence="1 2" id="KW-0238">DNA-binding</keyword>
<comment type="caution">
    <text evidence="4">The sequence shown here is derived from an EMBL/GenBank/DDBJ whole genome shotgun (WGS) entry which is preliminary data.</text>
</comment>
<dbReference type="AlphaFoldDB" id="A0A5C8NE68"/>
<evidence type="ECO:0000313" key="4">
    <source>
        <dbReference type="EMBL" id="TXL56605.1"/>
    </source>
</evidence>
<dbReference type="PRINTS" id="PR00455">
    <property type="entry name" value="HTHTETR"/>
</dbReference>
<dbReference type="Proteomes" id="UP000321571">
    <property type="component" value="Unassembled WGS sequence"/>
</dbReference>
<dbReference type="GO" id="GO:0000976">
    <property type="term" value="F:transcription cis-regulatory region binding"/>
    <property type="evidence" value="ECO:0007669"/>
    <property type="project" value="TreeGrafter"/>
</dbReference>
<dbReference type="SUPFAM" id="SSF48498">
    <property type="entry name" value="Tetracyclin repressor-like, C-terminal domain"/>
    <property type="match status" value="1"/>
</dbReference>
<feature type="domain" description="HTH tetR-type" evidence="3">
    <location>
        <begin position="15"/>
        <end position="75"/>
    </location>
</feature>
<evidence type="ECO:0000259" key="3">
    <source>
        <dbReference type="PROSITE" id="PS50977"/>
    </source>
</evidence>
<dbReference type="Pfam" id="PF00440">
    <property type="entry name" value="TetR_N"/>
    <property type="match status" value="1"/>
</dbReference>
<feature type="DNA-binding region" description="H-T-H motif" evidence="2">
    <location>
        <begin position="38"/>
        <end position="57"/>
    </location>
</feature>
<dbReference type="OrthoDB" id="3210235at2"/>
<evidence type="ECO:0000256" key="2">
    <source>
        <dbReference type="PROSITE-ProRule" id="PRU00335"/>
    </source>
</evidence>
<evidence type="ECO:0000256" key="1">
    <source>
        <dbReference type="ARBA" id="ARBA00023125"/>
    </source>
</evidence>
<proteinExistence type="predicted"/>
<dbReference type="Gene3D" id="1.10.10.60">
    <property type="entry name" value="Homeodomain-like"/>
    <property type="match status" value="1"/>
</dbReference>